<name>A0A174LVZ5_9FIRM</name>
<dbReference type="AlphaFoldDB" id="A0A174LVZ5"/>
<protein>
    <submittedName>
        <fullName evidence="1">Uncharacterized protein</fullName>
    </submittedName>
</protein>
<accession>A0A174LVZ5</accession>
<gene>
    <name evidence="1" type="ORF">ERS852551_00295</name>
</gene>
<evidence type="ECO:0000313" key="2">
    <source>
        <dbReference type="Proteomes" id="UP000095765"/>
    </source>
</evidence>
<dbReference type="OrthoDB" id="3196946at2"/>
<dbReference type="EMBL" id="CZBE01000002">
    <property type="protein sequence ID" value="CUP28253.1"/>
    <property type="molecule type" value="Genomic_DNA"/>
</dbReference>
<evidence type="ECO:0000313" key="1">
    <source>
        <dbReference type="EMBL" id="CUP28253.1"/>
    </source>
</evidence>
<dbReference type="RefSeq" id="WP_055243852.1">
    <property type="nucleotide sequence ID" value="NZ_CZBE01000002.1"/>
</dbReference>
<dbReference type="Proteomes" id="UP000095765">
    <property type="component" value="Unassembled WGS sequence"/>
</dbReference>
<reference evidence="1 2" key="1">
    <citation type="submission" date="2015-09" db="EMBL/GenBank/DDBJ databases">
        <authorList>
            <consortium name="Pathogen Informatics"/>
        </authorList>
    </citation>
    <scope>NUCLEOTIDE SEQUENCE [LARGE SCALE GENOMIC DNA]</scope>
    <source>
        <strain evidence="1 2">2789STDY5834939</strain>
    </source>
</reference>
<proteinExistence type="predicted"/>
<organism evidence="1 2">
    <name type="scientific">Anaerotruncus colihominis</name>
    <dbReference type="NCBI Taxonomy" id="169435"/>
    <lineage>
        <taxon>Bacteria</taxon>
        <taxon>Bacillati</taxon>
        <taxon>Bacillota</taxon>
        <taxon>Clostridia</taxon>
        <taxon>Eubacteriales</taxon>
        <taxon>Oscillospiraceae</taxon>
        <taxon>Anaerotruncus</taxon>
    </lineage>
</organism>
<sequence length="191" mass="22201">MSQLDNFMAVLTGRFDNTEQYEQFKRKGVEDFPLAEHVNTACNEKILHLPEGFQGIFMVEESYYTVEKKTHASPHLFLFTQEPEGIKLTSYDIPQGYDKATFSYDKMGQVEFETLQRSEKFTPAIYVQKGEVWEGGSISMFSPVLKFTLFERFSPRLLEVSETMELNGRRTFGYDEPILYKRKQDQSPLNG</sequence>